<evidence type="ECO:0000256" key="2">
    <source>
        <dbReference type="ARBA" id="ARBA00006434"/>
    </source>
</evidence>
<dbReference type="Pfam" id="PF00474">
    <property type="entry name" value="SSF"/>
    <property type="match status" value="1"/>
</dbReference>
<dbReference type="EMBL" id="CP047593">
    <property type="protein sequence ID" value="QHI69332.1"/>
    <property type="molecule type" value="Genomic_DNA"/>
</dbReference>
<dbReference type="RefSeq" id="WP_160628514.1">
    <property type="nucleotide sequence ID" value="NZ_CP047593.1"/>
</dbReference>
<feature type="transmembrane region" description="Helical" evidence="14">
    <location>
        <begin position="533"/>
        <end position="554"/>
    </location>
</feature>
<comment type="similarity">
    <text evidence="2 13">Belongs to the sodium:solute symporter (SSF) (TC 2.A.21) family.</text>
</comment>
<keyword evidence="16" id="KW-1185">Reference proteome</keyword>
<evidence type="ECO:0000256" key="9">
    <source>
        <dbReference type="ARBA" id="ARBA00023065"/>
    </source>
</evidence>
<feature type="transmembrane region" description="Helical" evidence="14">
    <location>
        <begin position="6"/>
        <end position="25"/>
    </location>
</feature>
<evidence type="ECO:0000256" key="3">
    <source>
        <dbReference type="ARBA" id="ARBA00022448"/>
    </source>
</evidence>
<name>A0A6P1M5L3_9BACT</name>
<feature type="transmembrane region" description="Helical" evidence="14">
    <location>
        <begin position="335"/>
        <end position="354"/>
    </location>
</feature>
<dbReference type="GO" id="GO:0015293">
    <property type="term" value="F:symporter activity"/>
    <property type="evidence" value="ECO:0007669"/>
    <property type="project" value="UniProtKB-KW"/>
</dbReference>
<evidence type="ECO:0000256" key="13">
    <source>
        <dbReference type="RuleBase" id="RU362091"/>
    </source>
</evidence>
<sequence length="591" mass="64350">MMGSSLDLIIVGVYMCVLVLIGMVFGKLVKSGSDYFKAGAKGSWWMVGASMFMSGISAWTFVGNASGIFRAGWSPLAIYIANVTGFTLAAFFLGAWYRQMRVITYAETIKERFGKSAEQLVAHLLVLNGFMWAGVGLYTLCVFVGPLIPNVPIEGLILGIGFVVVLYCTVGGNWAVMANDFVQGIILVVVTSIVTVLCFMNAGGIGAFFDAVANSSAAEELRFVTPSPEGASTWSGLANYGLAWCIVIFINQLFNQSSLFQGVRYFSAKDGREARKASIFAGLMMVMGLLIFFVPPIYARVFLESEVMAMHEVPKKAAEFAYSITSQTVLPKGTFSIMIVAIFAAAISTLDTGLNRNAALIIRDLLPAHRRFWKMKPINPDREVFLGKLTTVLAGFVVMGIAIFYANVKDTSLFDFMLKTVIGQLMTPQFVPLILFLFIRKVPRWAIFSSLGGGYLPTVALLVWNAVAAEPVILSSHLTMALVMGCGALGYLLALPFWSKVSDKEKQATHAFYEKMERPIDFEKEVGKGNDSFQLIMIGRFALVLGALFLLMLIPVDTVAGRWVIVTISGVVGGVGALMWLSGHKIAKKES</sequence>
<feature type="transmembrane region" description="Helical" evidence="14">
    <location>
        <begin position="478"/>
        <end position="498"/>
    </location>
</feature>
<feature type="transmembrane region" description="Helical" evidence="14">
    <location>
        <begin position="277"/>
        <end position="298"/>
    </location>
</feature>
<evidence type="ECO:0000313" key="15">
    <source>
        <dbReference type="EMBL" id="QHI69332.1"/>
    </source>
</evidence>
<feature type="transmembrane region" description="Helical" evidence="14">
    <location>
        <begin position="384"/>
        <end position="405"/>
    </location>
</feature>
<feature type="transmembrane region" description="Helical" evidence="14">
    <location>
        <begin position="184"/>
        <end position="209"/>
    </location>
</feature>
<evidence type="ECO:0000256" key="14">
    <source>
        <dbReference type="SAM" id="Phobius"/>
    </source>
</evidence>
<evidence type="ECO:0000256" key="7">
    <source>
        <dbReference type="ARBA" id="ARBA00022989"/>
    </source>
</evidence>
<feature type="transmembrane region" description="Helical" evidence="14">
    <location>
        <begin position="76"/>
        <end position="97"/>
    </location>
</feature>
<feature type="transmembrane region" description="Helical" evidence="14">
    <location>
        <begin position="45"/>
        <end position="64"/>
    </location>
</feature>
<dbReference type="GO" id="GO:0005886">
    <property type="term" value="C:plasma membrane"/>
    <property type="evidence" value="ECO:0007669"/>
    <property type="project" value="UniProtKB-SubCell"/>
</dbReference>
<dbReference type="AlphaFoldDB" id="A0A6P1M5L3"/>
<organism evidence="15 16">
    <name type="scientific">Tichowtungia aerotolerans</name>
    <dbReference type="NCBI Taxonomy" id="2697043"/>
    <lineage>
        <taxon>Bacteria</taxon>
        <taxon>Pseudomonadati</taxon>
        <taxon>Kiritimatiellota</taxon>
        <taxon>Tichowtungiia</taxon>
        <taxon>Tichowtungiales</taxon>
        <taxon>Tichowtungiaceae</taxon>
        <taxon>Tichowtungia</taxon>
    </lineage>
</organism>
<evidence type="ECO:0000256" key="11">
    <source>
        <dbReference type="ARBA" id="ARBA00023201"/>
    </source>
</evidence>
<keyword evidence="10 14" id="KW-0472">Membrane</keyword>
<evidence type="ECO:0000256" key="1">
    <source>
        <dbReference type="ARBA" id="ARBA00004651"/>
    </source>
</evidence>
<dbReference type="PANTHER" id="PTHR48086">
    <property type="entry name" value="SODIUM/PROLINE SYMPORTER-RELATED"/>
    <property type="match status" value="1"/>
</dbReference>
<keyword evidence="7 14" id="KW-1133">Transmembrane helix</keyword>
<evidence type="ECO:0000313" key="16">
    <source>
        <dbReference type="Proteomes" id="UP000464954"/>
    </source>
</evidence>
<keyword evidence="8" id="KW-0915">Sodium</keyword>
<evidence type="ECO:0000256" key="5">
    <source>
        <dbReference type="ARBA" id="ARBA00022692"/>
    </source>
</evidence>
<dbReference type="GO" id="GO:0006814">
    <property type="term" value="P:sodium ion transport"/>
    <property type="evidence" value="ECO:0007669"/>
    <property type="project" value="UniProtKB-KW"/>
</dbReference>
<keyword evidence="9" id="KW-0406">Ion transport</keyword>
<comment type="catalytic activity">
    <reaction evidence="12">
        <text>L-proline(in) + Na(+)(in) = L-proline(out) + Na(+)(out)</text>
        <dbReference type="Rhea" id="RHEA:28967"/>
        <dbReference type="ChEBI" id="CHEBI:29101"/>
        <dbReference type="ChEBI" id="CHEBI:60039"/>
    </reaction>
</comment>
<evidence type="ECO:0000256" key="6">
    <source>
        <dbReference type="ARBA" id="ARBA00022847"/>
    </source>
</evidence>
<dbReference type="Proteomes" id="UP000464954">
    <property type="component" value="Chromosome"/>
</dbReference>
<feature type="transmembrane region" description="Helical" evidence="14">
    <location>
        <begin position="157"/>
        <end position="177"/>
    </location>
</feature>
<feature type="transmembrane region" description="Helical" evidence="14">
    <location>
        <begin position="237"/>
        <end position="256"/>
    </location>
</feature>
<keyword evidence="6" id="KW-0769">Symport</keyword>
<evidence type="ECO:0000256" key="4">
    <source>
        <dbReference type="ARBA" id="ARBA00022475"/>
    </source>
</evidence>
<evidence type="ECO:0008006" key="17">
    <source>
        <dbReference type="Google" id="ProtNLM"/>
    </source>
</evidence>
<dbReference type="KEGG" id="taer:GT409_07660"/>
<keyword evidence="4" id="KW-1003">Cell membrane</keyword>
<feature type="transmembrane region" description="Helical" evidence="14">
    <location>
        <begin position="445"/>
        <end position="466"/>
    </location>
</feature>
<accession>A0A6P1M5L3</accession>
<keyword evidence="3" id="KW-0813">Transport</keyword>
<dbReference type="InterPro" id="IPR001734">
    <property type="entry name" value="Na/solute_symporter"/>
</dbReference>
<keyword evidence="11" id="KW-0739">Sodium transport</keyword>
<gene>
    <name evidence="15" type="ORF">GT409_07660</name>
</gene>
<dbReference type="InterPro" id="IPR050277">
    <property type="entry name" value="Sodium:Solute_Symporter"/>
</dbReference>
<evidence type="ECO:0000256" key="12">
    <source>
        <dbReference type="ARBA" id="ARBA00033708"/>
    </source>
</evidence>
<dbReference type="InterPro" id="IPR038377">
    <property type="entry name" value="Na/Glc_symporter_sf"/>
</dbReference>
<evidence type="ECO:0000256" key="10">
    <source>
        <dbReference type="ARBA" id="ARBA00023136"/>
    </source>
</evidence>
<reference evidence="15 16" key="1">
    <citation type="submission" date="2020-01" db="EMBL/GenBank/DDBJ databases">
        <title>Ponticoccus aerotolerans gen. nov., sp. nov., an anaerobic bacterium and proposal of Ponticoccusceae fam. nov., Ponticoccusles ord. nov. and Ponticoccuse classis nov. in the phylum Kiritimatiellaeota.</title>
        <authorList>
            <person name="Zhou L.Y."/>
            <person name="Du Z.J."/>
        </authorList>
    </citation>
    <scope>NUCLEOTIDE SEQUENCE [LARGE SCALE GENOMIC DNA]</scope>
    <source>
        <strain evidence="15 16">S-5007</strain>
    </source>
</reference>
<dbReference type="Gene3D" id="1.20.1730.10">
    <property type="entry name" value="Sodium/glucose cotransporter"/>
    <property type="match status" value="1"/>
</dbReference>
<evidence type="ECO:0000256" key="8">
    <source>
        <dbReference type="ARBA" id="ARBA00023053"/>
    </source>
</evidence>
<proteinExistence type="inferred from homology"/>
<feature type="transmembrane region" description="Helical" evidence="14">
    <location>
        <begin position="560"/>
        <end position="581"/>
    </location>
</feature>
<keyword evidence="5 14" id="KW-0812">Transmembrane</keyword>
<protein>
    <recommendedName>
        <fullName evidence="17">Sodium:solute symporter</fullName>
    </recommendedName>
</protein>
<dbReference type="PROSITE" id="PS50283">
    <property type="entry name" value="NA_SOLUT_SYMP_3"/>
    <property type="match status" value="1"/>
</dbReference>
<dbReference type="PANTHER" id="PTHR48086:SF3">
    <property type="entry name" value="SODIUM_PROLINE SYMPORTER"/>
    <property type="match status" value="1"/>
</dbReference>
<comment type="subcellular location">
    <subcellularLocation>
        <location evidence="1">Cell membrane</location>
        <topology evidence="1">Multi-pass membrane protein</topology>
    </subcellularLocation>
</comment>
<feature type="transmembrane region" description="Helical" evidence="14">
    <location>
        <begin position="417"/>
        <end position="438"/>
    </location>
</feature>
<feature type="transmembrane region" description="Helical" evidence="14">
    <location>
        <begin position="120"/>
        <end position="145"/>
    </location>
</feature>